<name>A0A0C1U5D3_9BACT</name>
<organism evidence="1 2">
    <name type="scientific">Geobacter soli</name>
    <dbReference type="NCBI Taxonomy" id="1510391"/>
    <lineage>
        <taxon>Bacteria</taxon>
        <taxon>Pseudomonadati</taxon>
        <taxon>Thermodesulfobacteriota</taxon>
        <taxon>Desulfuromonadia</taxon>
        <taxon>Geobacterales</taxon>
        <taxon>Geobacteraceae</taxon>
        <taxon>Geobacter</taxon>
    </lineage>
</organism>
<accession>A0A0C1U5D3</accession>
<protein>
    <submittedName>
        <fullName evidence="1">Uncharacterized protein</fullName>
    </submittedName>
</protein>
<gene>
    <name evidence="1" type="ORF">SE37_09920</name>
</gene>
<proteinExistence type="predicted"/>
<keyword evidence="2" id="KW-1185">Reference proteome</keyword>
<dbReference type="Pfam" id="PF22046">
    <property type="entry name" value="FabMG"/>
    <property type="match status" value="1"/>
</dbReference>
<dbReference type="InterPro" id="IPR053909">
    <property type="entry name" value="FabMG"/>
</dbReference>
<comment type="caution">
    <text evidence="1">The sequence shown here is derived from an EMBL/GenBank/DDBJ whole genome shotgun (WGS) entry which is preliminary data.</text>
</comment>
<dbReference type="RefSeq" id="WP_039645932.1">
    <property type="nucleotide sequence ID" value="NZ_JXBL01000001.1"/>
</dbReference>
<sequence>MTTYTPLRDVPAAAGYGPGDVFVLFGELFGRGYANGIVDEARKAGMTIVGATVGRRDNNGPVRPLTAEELAEAEANLGGKIINVPLEAGFDLEPAGDGLTPVDRLKGVKPETVATTALDMAAIEESRRKGLARFRSNLAEFARELDGLVPAGANLLIVHTMAGGIPRARTLMPLLNRVFKGQGDRFLPSELFWNSDVGRLCSLSFDEVTADTFGALVDATAPLRARAEGAGARVSYAAYGYHGCEVLVGGEYRWQSYTPYLQGWAKIRLEEWACRAWQQGVKATVYNSPEIQTNSSALFLGVELSLYPLLDALAREGGSSAAAGIRAACQALLKEGETMDAVLAQADAYLASPVLASFGKLEEWPRHNTPEQAALMLTASDALMAMNADPRSIVCAELSKSVFQAVGRLMFDHSWVPQAPVLWLNHDIIARRLVA</sequence>
<evidence type="ECO:0000313" key="2">
    <source>
        <dbReference type="Proteomes" id="UP000031433"/>
    </source>
</evidence>
<dbReference type="Proteomes" id="UP000031433">
    <property type="component" value="Unassembled WGS sequence"/>
</dbReference>
<dbReference type="AlphaFoldDB" id="A0A0C1U5D3"/>
<reference evidence="1 2" key="1">
    <citation type="submission" date="2015-01" db="EMBL/GenBank/DDBJ databases">
        <title>Genome sequence of the anaerobic bacterium Geobacter soli GSS01, a dissimilatory Fe(III) reducer from soil.</title>
        <authorList>
            <person name="Yang G."/>
            <person name="Zhou S."/>
        </authorList>
    </citation>
    <scope>NUCLEOTIDE SEQUENCE [LARGE SCALE GENOMIC DNA]</scope>
    <source>
        <strain evidence="1 2">GSS01</strain>
    </source>
</reference>
<evidence type="ECO:0000313" key="1">
    <source>
        <dbReference type="EMBL" id="KIE42925.1"/>
    </source>
</evidence>
<dbReference type="EMBL" id="JXBL01000001">
    <property type="protein sequence ID" value="KIE42925.1"/>
    <property type="molecule type" value="Genomic_DNA"/>
</dbReference>